<keyword evidence="12" id="KW-0564">Palmitate</keyword>
<keyword evidence="9" id="KW-0406">Ion transport</keyword>
<keyword evidence="10" id="KW-0626">Porin</keyword>
<dbReference type="Proteomes" id="UP001166585">
    <property type="component" value="Unassembled WGS sequence"/>
</dbReference>
<dbReference type="PANTHER" id="PTHR33619:SF3">
    <property type="entry name" value="POLYSACCHARIDE EXPORT PROTEIN GFCE-RELATED"/>
    <property type="match status" value="1"/>
</dbReference>
<evidence type="ECO:0000259" key="16">
    <source>
        <dbReference type="Pfam" id="PF22461"/>
    </source>
</evidence>
<evidence type="ECO:0000256" key="7">
    <source>
        <dbReference type="ARBA" id="ARBA00022729"/>
    </source>
</evidence>
<comment type="subcellular location">
    <subcellularLocation>
        <location evidence="1">Cell outer membrane</location>
        <topology evidence="1">Multi-pass membrane protein</topology>
    </subcellularLocation>
</comment>
<keyword evidence="18" id="KW-1185">Reference proteome</keyword>
<evidence type="ECO:0000256" key="9">
    <source>
        <dbReference type="ARBA" id="ARBA00023065"/>
    </source>
</evidence>
<sequence>MLVWSKFGRTKSRLLLDGTRRSLVVGIAASLLAGCASAPSAPPSATASPESPPEYVLGTGDRIRLTVFNEPSLSGEFEVDASGAISIPLVGSLKAAGVTQRQLEQEISTKLSAGYMRDPRVNVEILKYRPFYIIGEVSKPGEYPFRNGMNIISAVAVAGGFNYRANDQTVLIRRAGQTQEYSYPVATTTMVYPGDIVRVAERLF</sequence>
<dbReference type="Gene3D" id="3.30.1950.10">
    <property type="entry name" value="wza like domain"/>
    <property type="match status" value="1"/>
</dbReference>
<keyword evidence="5" id="KW-0762">Sugar transport</keyword>
<keyword evidence="14" id="KW-0449">Lipoprotein</keyword>
<evidence type="ECO:0000256" key="11">
    <source>
        <dbReference type="ARBA" id="ARBA00023136"/>
    </source>
</evidence>
<feature type="domain" description="SLBB" evidence="16">
    <location>
        <begin position="131"/>
        <end position="199"/>
    </location>
</feature>
<keyword evidence="11" id="KW-0472">Membrane</keyword>
<comment type="caution">
    <text evidence="17">The sequence shown here is derived from an EMBL/GenBank/DDBJ whole genome shotgun (WGS) entry which is preliminary data.</text>
</comment>
<evidence type="ECO:0000256" key="4">
    <source>
        <dbReference type="ARBA" id="ARBA00022452"/>
    </source>
</evidence>
<dbReference type="InterPro" id="IPR003715">
    <property type="entry name" value="Poly_export_N"/>
</dbReference>
<gene>
    <name evidence="17" type="ORF">KIP89_01245</name>
</gene>
<accession>A0ABS5R232</accession>
<evidence type="ECO:0000256" key="12">
    <source>
        <dbReference type="ARBA" id="ARBA00023139"/>
    </source>
</evidence>
<evidence type="ECO:0000313" key="18">
    <source>
        <dbReference type="Proteomes" id="UP001166585"/>
    </source>
</evidence>
<evidence type="ECO:0000259" key="15">
    <source>
        <dbReference type="Pfam" id="PF02563"/>
    </source>
</evidence>
<feature type="domain" description="Polysaccharide export protein N-terminal" evidence="15">
    <location>
        <begin position="50"/>
        <end position="125"/>
    </location>
</feature>
<dbReference type="Gene3D" id="3.10.560.10">
    <property type="entry name" value="Outer membrane lipoprotein wza domain like"/>
    <property type="match status" value="1"/>
</dbReference>
<proteinExistence type="inferred from homology"/>
<reference evidence="17" key="1">
    <citation type="submission" date="2021-05" db="EMBL/GenBank/DDBJ databases">
        <authorList>
            <person name="Sun Q."/>
            <person name="Inoue M."/>
        </authorList>
    </citation>
    <scope>NUCLEOTIDE SEQUENCE</scope>
    <source>
        <strain evidence="17">VKM B-3255</strain>
    </source>
</reference>
<dbReference type="PROSITE" id="PS51257">
    <property type="entry name" value="PROKAR_LIPOPROTEIN"/>
    <property type="match status" value="1"/>
</dbReference>
<dbReference type="InterPro" id="IPR049712">
    <property type="entry name" value="Poly_export"/>
</dbReference>
<keyword evidence="4" id="KW-1134">Transmembrane beta strand</keyword>
<keyword evidence="7" id="KW-0732">Signal</keyword>
<dbReference type="Pfam" id="PF22461">
    <property type="entry name" value="SLBB_2"/>
    <property type="match status" value="1"/>
</dbReference>
<dbReference type="PANTHER" id="PTHR33619">
    <property type="entry name" value="POLYSACCHARIDE EXPORT PROTEIN GFCE-RELATED"/>
    <property type="match status" value="1"/>
</dbReference>
<evidence type="ECO:0000313" key="17">
    <source>
        <dbReference type="EMBL" id="MBS9475733.1"/>
    </source>
</evidence>
<dbReference type="EMBL" id="JAHCQH010000004">
    <property type="protein sequence ID" value="MBS9475733.1"/>
    <property type="molecule type" value="Genomic_DNA"/>
</dbReference>
<dbReference type="Pfam" id="PF02563">
    <property type="entry name" value="Poly_export"/>
    <property type="match status" value="1"/>
</dbReference>
<evidence type="ECO:0000256" key="10">
    <source>
        <dbReference type="ARBA" id="ARBA00023114"/>
    </source>
</evidence>
<keyword evidence="13" id="KW-0998">Cell outer membrane</keyword>
<keyword evidence="6" id="KW-0812">Transmembrane</keyword>
<organism evidence="17 18">
    <name type="scientific">Ancylobacter radicis</name>
    <dbReference type="NCBI Taxonomy" id="2836179"/>
    <lineage>
        <taxon>Bacteria</taxon>
        <taxon>Pseudomonadati</taxon>
        <taxon>Pseudomonadota</taxon>
        <taxon>Alphaproteobacteria</taxon>
        <taxon>Hyphomicrobiales</taxon>
        <taxon>Xanthobacteraceae</taxon>
        <taxon>Ancylobacter</taxon>
    </lineage>
</organism>
<name>A0ABS5R232_9HYPH</name>
<comment type="similarity">
    <text evidence="2">Belongs to the BexD/CtrA/VexA family.</text>
</comment>
<evidence type="ECO:0000256" key="13">
    <source>
        <dbReference type="ARBA" id="ARBA00023237"/>
    </source>
</evidence>
<keyword evidence="3" id="KW-0813">Transport</keyword>
<evidence type="ECO:0000256" key="8">
    <source>
        <dbReference type="ARBA" id="ARBA00023047"/>
    </source>
</evidence>
<evidence type="ECO:0000256" key="3">
    <source>
        <dbReference type="ARBA" id="ARBA00022448"/>
    </source>
</evidence>
<evidence type="ECO:0000256" key="2">
    <source>
        <dbReference type="ARBA" id="ARBA00009450"/>
    </source>
</evidence>
<evidence type="ECO:0000256" key="6">
    <source>
        <dbReference type="ARBA" id="ARBA00022692"/>
    </source>
</evidence>
<evidence type="ECO:0000256" key="1">
    <source>
        <dbReference type="ARBA" id="ARBA00004571"/>
    </source>
</evidence>
<protein>
    <submittedName>
        <fullName evidence="17">Polysaccharide export protein</fullName>
    </submittedName>
</protein>
<dbReference type="InterPro" id="IPR054765">
    <property type="entry name" value="SLBB_dom"/>
</dbReference>
<evidence type="ECO:0000256" key="14">
    <source>
        <dbReference type="ARBA" id="ARBA00023288"/>
    </source>
</evidence>
<keyword evidence="8" id="KW-0625">Polysaccharide transport</keyword>
<evidence type="ECO:0000256" key="5">
    <source>
        <dbReference type="ARBA" id="ARBA00022597"/>
    </source>
</evidence>